<evidence type="ECO:0000256" key="5">
    <source>
        <dbReference type="ARBA" id="ARBA00023136"/>
    </source>
</evidence>
<dbReference type="InterPro" id="IPR051461">
    <property type="entry name" value="UPF0750_membrane"/>
</dbReference>
<proteinExistence type="predicted"/>
<organism evidence="7 8">
    <name type="scientific">Lacticaseibacillus suilingensis</name>
    <dbReference type="NCBI Taxonomy" id="2799577"/>
    <lineage>
        <taxon>Bacteria</taxon>
        <taxon>Bacillati</taxon>
        <taxon>Bacillota</taxon>
        <taxon>Bacilli</taxon>
        <taxon>Lactobacillales</taxon>
        <taxon>Lactobacillaceae</taxon>
        <taxon>Lacticaseibacillus</taxon>
    </lineage>
</organism>
<name>A0ABW4BCM4_9LACO</name>
<dbReference type="Proteomes" id="UP001597199">
    <property type="component" value="Unassembled WGS sequence"/>
</dbReference>
<sequence>MKRQRNALLLIVAGDAVMAFAYAKWLVPNQIINGGVTSLAQIMHQLVPAISIPVANNLWLAGLLILALAFLGREVFLKSLFSSIVYSLCFTLFYDWSVQVTIQPVVDLLLASGLIAFGYFACLTANASTVGVDVLALIMQRFRPQTNLSHAIRGFNIVVLAAGLLVFGWQAVALGIVFAVIYTAELNWMLQHWGKEAV</sequence>
<comment type="caution">
    <text evidence="7">The sequence shown here is derived from an EMBL/GenBank/DDBJ whole genome shotgun (WGS) entry which is preliminary data.</text>
</comment>
<evidence type="ECO:0000313" key="7">
    <source>
        <dbReference type="EMBL" id="MFD1398224.1"/>
    </source>
</evidence>
<dbReference type="PANTHER" id="PTHR33545:SF5">
    <property type="entry name" value="UPF0750 MEMBRANE PROTEIN YITT"/>
    <property type="match status" value="1"/>
</dbReference>
<accession>A0ABW4BCM4</accession>
<reference evidence="8" key="1">
    <citation type="journal article" date="2019" name="Int. J. Syst. Evol. Microbiol.">
        <title>The Global Catalogue of Microorganisms (GCM) 10K type strain sequencing project: providing services to taxonomists for standard genome sequencing and annotation.</title>
        <authorList>
            <consortium name="The Broad Institute Genomics Platform"/>
            <consortium name="The Broad Institute Genome Sequencing Center for Infectious Disease"/>
            <person name="Wu L."/>
            <person name="Ma J."/>
        </authorList>
    </citation>
    <scope>NUCLEOTIDE SEQUENCE [LARGE SCALE GENOMIC DNA]</scope>
    <source>
        <strain evidence="8">CCM 9110</strain>
    </source>
</reference>
<evidence type="ECO:0000256" key="2">
    <source>
        <dbReference type="ARBA" id="ARBA00022475"/>
    </source>
</evidence>
<protein>
    <submittedName>
        <fullName evidence="7">YitT family protein</fullName>
    </submittedName>
</protein>
<evidence type="ECO:0000256" key="4">
    <source>
        <dbReference type="ARBA" id="ARBA00022989"/>
    </source>
</evidence>
<keyword evidence="3 6" id="KW-0812">Transmembrane</keyword>
<feature type="transmembrane region" description="Helical" evidence="6">
    <location>
        <begin position="157"/>
        <end position="182"/>
    </location>
</feature>
<dbReference type="RefSeq" id="WP_204117909.1">
    <property type="nucleotide sequence ID" value="NZ_BOLV01000001.1"/>
</dbReference>
<keyword evidence="8" id="KW-1185">Reference proteome</keyword>
<evidence type="ECO:0000256" key="1">
    <source>
        <dbReference type="ARBA" id="ARBA00004651"/>
    </source>
</evidence>
<dbReference type="InterPro" id="IPR003740">
    <property type="entry name" value="YitT"/>
</dbReference>
<dbReference type="Pfam" id="PF02588">
    <property type="entry name" value="YitT_membrane"/>
    <property type="match status" value="1"/>
</dbReference>
<evidence type="ECO:0000256" key="3">
    <source>
        <dbReference type="ARBA" id="ARBA00022692"/>
    </source>
</evidence>
<gene>
    <name evidence="7" type="ORF">ACFQ41_02755</name>
</gene>
<evidence type="ECO:0000313" key="8">
    <source>
        <dbReference type="Proteomes" id="UP001597199"/>
    </source>
</evidence>
<dbReference type="PANTHER" id="PTHR33545">
    <property type="entry name" value="UPF0750 MEMBRANE PROTEIN YITT-RELATED"/>
    <property type="match status" value="1"/>
</dbReference>
<feature type="transmembrane region" description="Helical" evidence="6">
    <location>
        <begin position="114"/>
        <end position="136"/>
    </location>
</feature>
<feature type="transmembrane region" description="Helical" evidence="6">
    <location>
        <begin position="47"/>
        <end position="68"/>
    </location>
</feature>
<keyword evidence="4 6" id="KW-1133">Transmembrane helix</keyword>
<evidence type="ECO:0000256" key="6">
    <source>
        <dbReference type="SAM" id="Phobius"/>
    </source>
</evidence>
<keyword evidence="2" id="KW-1003">Cell membrane</keyword>
<dbReference type="EMBL" id="JBHTOA010000016">
    <property type="protein sequence ID" value="MFD1398224.1"/>
    <property type="molecule type" value="Genomic_DNA"/>
</dbReference>
<comment type="subcellular location">
    <subcellularLocation>
        <location evidence="1">Cell membrane</location>
        <topology evidence="1">Multi-pass membrane protein</topology>
    </subcellularLocation>
</comment>
<keyword evidence="5 6" id="KW-0472">Membrane</keyword>